<comment type="caution">
    <text evidence="1">The sequence shown here is derived from an EMBL/GenBank/DDBJ whole genome shotgun (WGS) entry which is preliminary data.</text>
</comment>
<keyword evidence="2" id="KW-1185">Reference proteome</keyword>
<organism evidence="1 2">
    <name type="scientific">Arthrobacter gyeryongensis</name>
    <dbReference type="NCBI Taxonomy" id="1650592"/>
    <lineage>
        <taxon>Bacteria</taxon>
        <taxon>Bacillati</taxon>
        <taxon>Actinomycetota</taxon>
        <taxon>Actinomycetes</taxon>
        <taxon>Micrococcales</taxon>
        <taxon>Micrococcaceae</taxon>
        <taxon>Arthrobacter</taxon>
    </lineage>
</organism>
<evidence type="ECO:0000313" key="2">
    <source>
        <dbReference type="Proteomes" id="UP001500200"/>
    </source>
</evidence>
<proteinExistence type="predicted"/>
<protein>
    <submittedName>
        <fullName evidence="1">Uncharacterized protein</fullName>
    </submittedName>
</protein>
<accession>A0ABP9SRF6</accession>
<name>A0ABP9SRF6_9MICC</name>
<sequence length="197" mass="21601">MPAYADAMRWDALFEDMEAQLASERLLGLESEISERARVELAGIEVSDRLRGAIGQKIHVTLRSGTQVSGTLSHVGSESLVLDEGRHQWLVPVTAALAYQGLGRQVRPGQSKASQRLGLASALRMLARDRAELAVHLLEAAREERTLRGVIDRVGKDHFDLAVMVPGEVRRSRNVVSVATIPFQALAALRSLRGQDF</sequence>
<reference evidence="2" key="1">
    <citation type="journal article" date="2019" name="Int. J. Syst. Evol. Microbiol.">
        <title>The Global Catalogue of Microorganisms (GCM) 10K type strain sequencing project: providing services to taxonomists for standard genome sequencing and annotation.</title>
        <authorList>
            <consortium name="The Broad Institute Genomics Platform"/>
            <consortium name="The Broad Institute Genome Sequencing Center for Infectious Disease"/>
            <person name="Wu L."/>
            <person name="Ma J."/>
        </authorList>
    </citation>
    <scope>NUCLEOTIDE SEQUENCE [LARGE SCALE GENOMIC DNA]</scope>
    <source>
        <strain evidence="2">JCM 18514</strain>
    </source>
</reference>
<dbReference type="Proteomes" id="UP001500200">
    <property type="component" value="Unassembled WGS sequence"/>
</dbReference>
<gene>
    <name evidence="1" type="ORF">GCM10023346_45460</name>
</gene>
<dbReference type="EMBL" id="BAABKK010000035">
    <property type="protein sequence ID" value="GAA5201323.1"/>
    <property type="molecule type" value="Genomic_DNA"/>
</dbReference>
<evidence type="ECO:0000313" key="1">
    <source>
        <dbReference type="EMBL" id="GAA5201323.1"/>
    </source>
</evidence>